<sequence>MAKPDDYLRRLSAYYRSKPKFNATVAALCGASVGLQELYGAMPAAFDLDLAVGVQLDAVGRWVGLDRKVRTPISNVYFSHDIDGLGFDQGVWQGPFDPDSGLTELDDDTYRLLLRAKIGANHWDGTLETSAAILERIFGGGTHVFIQDNGDMSVDIGVAGTPPSALFLALLTGGYIPLKPEGVRISYYVIPSAEGPLFGFDVQNQYISGFDGGLWGSLFAG</sequence>
<dbReference type="Pfam" id="PF11041">
    <property type="entry name" value="Phage_Wedge1"/>
    <property type="match status" value="1"/>
</dbReference>
<protein>
    <submittedName>
        <fullName evidence="1">DUF2612 domain-containing protein</fullName>
    </submittedName>
</protein>
<dbReference type="AlphaFoldDB" id="A0A0X8NXZ2"/>
<dbReference type="EMBL" id="CP014060">
    <property type="protein sequence ID" value="AMG36370.1"/>
    <property type="molecule type" value="Genomic_DNA"/>
</dbReference>
<reference evidence="2" key="1">
    <citation type="submission" date="2015-12" db="EMBL/GenBank/DDBJ databases">
        <title>FDA dAtabase for Regulatory Grade micrObial Sequences (FDA-ARGOS): Supporting development and validation of Infectious Disease Dx tests.</title>
        <authorList>
            <person name="Case J."/>
            <person name="Tallon L."/>
            <person name="Sadzewicz L."/>
            <person name="Sengamalay N."/>
            <person name="Ott S."/>
            <person name="Godinez A."/>
            <person name="Nagaraj S."/>
            <person name="Nadendla S."/>
            <person name="Sichtig H."/>
        </authorList>
    </citation>
    <scope>NUCLEOTIDE SEQUENCE [LARGE SCALE GENOMIC DNA]</scope>
    <source>
        <strain evidence="2">FDAARGOS_147</strain>
    </source>
</reference>
<evidence type="ECO:0000313" key="1">
    <source>
        <dbReference type="EMBL" id="AMG36370.1"/>
    </source>
</evidence>
<evidence type="ECO:0000313" key="2">
    <source>
        <dbReference type="Proteomes" id="UP000060602"/>
    </source>
</evidence>
<name>A0A0X8NXZ2_ALCXX</name>
<gene>
    <name evidence="1" type="ORF">AL504_10245</name>
</gene>
<dbReference type="Proteomes" id="UP000060602">
    <property type="component" value="Chromosome"/>
</dbReference>
<accession>A0A0X8NXZ2</accession>
<dbReference type="InterPro" id="IPR021283">
    <property type="entry name" value="Phage_Wedge1"/>
</dbReference>
<proteinExistence type="predicted"/>
<dbReference type="RefSeq" id="WP_061072012.1">
    <property type="nucleotide sequence ID" value="NZ_CP014060.2"/>
</dbReference>
<organism evidence="1 2">
    <name type="scientific">Alcaligenes xylosoxydans xylosoxydans</name>
    <name type="common">Achromobacter xylosoxidans</name>
    <dbReference type="NCBI Taxonomy" id="85698"/>
    <lineage>
        <taxon>Bacteria</taxon>
        <taxon>Pseudomonadati</taxon>
        <taxon>Pseudomonadota</taxon>
        <taxon>Betaproteobacteria</taxon>
        <taxon>Burkholderiales</taxon>
        <taxon>Alcaligenaceae</taxon>
        <taxon>Achromobacter</taxon>
    </lineage>
</organism>